<gene>
    <name evidence="2" type="ORF">AO498_13590</name>
</gene>
<proteinExistence type="predicted"/>
<dbReference type="AlphaFoldDB" id="A0A142EQS1"/>
<dbReference type="Gene3D" id="3.40.50.2000">
    <property type="entry name" value="Glycogen Phosphorylase B"/>
    <property type="match status" value="2"/>
</dbReference>
<organism evidence="2 3">
    <name type="scientific">Algoriphagus sanaruensis</name>
    <dbReference type="NCBI Taxonomy" id="1727163"/>
    <lineage>
        <taxon>Bacteria</taxon>
        <taxon>Pseudomonadati</taxon>
        <taxon>Bacteroidota</taxon>
        <taxon>Cytophagia</taxon>
        <taxon>Cytophagales</taxon>
        <taxon>Cyclobacteriaceae</taxon>
        <taxon>Algoriphagus</taxon>
    </lineage>
</organism>
<keyword evidence="3" id="KW-1185">Reference proteome</keyword>
<feature type="domain" description="Glycosyl transferase family 1" evidence="1">
    <location>
        <begin position="176"/>
        <end position="328"/>
    </location>
</feature>
<dbReference type="OrthoDB" id="1522162at2"/>
<dbReference type="STRING" id="1727163.AO498_13590"/>
<sequence length="353" mass="39816">MKIIFLIHKQQARGQEIFASQLAQELTTQGLEVKLVCLYSGLFDLPFEGEIQSLGLKSSKAVWNPKKWKEFAKIVSAFDAEIIQANGGDTFKFLALASFFFIKKPKLIFNNGGVMSYYLRNDFQKQLNSFFLSRMNGLVSVSKYSKSDIENTFNPKLPHQVITIGIHIPEVQLVGHQKLTWLHIGGFTPEKNHFSLIEIFQKALNLGVGGHLQLVGDGPLMQEIERMVREKNLQSQISVQGAVPAPWHIVSIPTVLLLPSLIEGMPAVISEALCLGIPIISYGIGGIQELKKEFPSLILIDPNDDAGFIEAMNSVYNNYEEYLRMSRKDIEKAKAFFNLKKKVFEFLNFYSQL</sequence>
<evidence type="ECO:0000259" key="1">
    <source>
        <dbReference type="Pfam" id="PF00534"/>
    </source>
</evidence>
<dbReference type="RefSeq" id="WP_067548728.1">
    <property type="nucleotide sequence ID" value="NZ_CP012836.1"/>
</dbReference>
<dbReference type="KEGG" id="alm:AO498_13590"/>
<accession>A0A142EQS1</accession>
<dbReference type="PATRIC" id="fig|1727163.4.peg.2838"/>
<dbReference type="SUPFAM" id="SSF53756">
    <property type="entry name" value="UDP-Glycosyltransferase/glycogen phosphorylase"/>
    <property type="match status" value="1"/>
</dbReference>
<dbReference type="Pfam" id="PF00534">
    <property type="entry name" value="Glycos_transf_1"/>
    <property type="match status" value="1"/>
</dbReference>
<reference evidence="2 3" key="2">
    <citation type="journal article" date="2016" name="Genome Announc.">
        <title>Complete Genome Sequence of Algoriphagus sp. Strain M8-2, Isolated from a Brackish Lake.</title>
        <authorList>
            <person name="Muraguchi Y."/>
            <person name="Kushimoto K."/>
            <person name="Ohtsubo Y."/>
            <person name="Suzuki T."/>
            <person name="Dohra H."/>
            <person name="Kimbara K."/>
            <person name="Shintani M."/>
        </authorList>
    </citation>
    <scope>NUCLEOTIDE SEQUENCE [LARGE SCALE GENOMIC DNA]</scope>
    <source>
        <strain evidence="2 3">M8-2</strain>
    </source>
</reference>
<name>A0A142EQS1_9BACT</name>
<dbReference type="Proteomes" id="UP000073816">
    <property type="component" value="Chromosome"/>
</dbReference>
<evidence type="ECO:0000313" key="2">
    <source>
        <dbReference type="EMBL" id="AMQ57476.1"/>
    </source>
</evidence>
<dbReference type="EMBL" id="CP012836">
    <property type="protein sequence ID" value="AMQ57476.1"/>
    <property type="molecule type" value="Genomic_DNA"/>
</dbReference>
<dbReference type="PANTHER" id="PTHR12526">
    <property type="entry name" value="GLYCOSYLTRANSFERASE"/>
    <property type="match status" value="1"/>
</dbReference>
<protein>
    <recommendedName>
        <fullName evidence="1">Glycosyl transferase family 1 domain-containing protein</fullName>
    </recommendedName>
</protein>
<dbReference type="GO" id="GO:0016757">
    <property type="term" value="F:glycosyltransferase activity"/>
    <property type="evidence" value="ECO:0007669"/>
    <property type="project" value="InterPro"/>
</dbReference>
<reference evidence="3" key="1">
    <citation type="submission" date="2015-09" db="EMBL/GenBank/DDBJ databases">
        <title>Complete sequence of Algoriphagus sp. M8-2.</title>
        <authorList>
            <person name="Shintani M."/>
        </authorList>
    </citation>
    <scope>NUCLEOTIDE SEQUENCE [LARGE SCALE GENOMIC DNA]</scope>
    <source>
        <strain evidence="3">M8-2</strain>
    </source>
</reference>
<dbReference type="InterPro" id="IPR001296">
    <property type="entry name" value="Glyco_trans_1"/>
</dbReference>
<evidence type="ECO:0000313" key="3">
    <source>
        <dbReference type="Proteomes" id="UP000073816"/>
    </source>
</evidence>